<feature type="binding site" evidence="2">
    <location>
        <position position="89"/>
    </location>
    <ligand>
        <name>Fe cation</name>
        <dbReference type="ChEBI" id="CHEBI:24875"/>
    </ligand>
</feature>
<dbReference type="SUPFAM" id="SSF56420">
    <property type="entry name" value="Peptide deformylase"/>
    <property type="match status" value="1"/>
</dbReference>
<dbReference type="PANTHER" id="PTHR10458">
    <property type="entry name" value="PEPTIDE DEFORMYLASE"/>
    <property type="match status" value="1"/>
</dbReference>
<dbReference type="PANTHER" id="PTHR10458:SF22">
    <property type="entry name" value="PEPTIDE DEFORMYLASE"/>
    <property type="match status" value="1"/>
</dbReference>
<keyword evidence="2" id="KW-0479">Metal-binding</keyword>
<organism evidence="3 4">
    <name type="scientific">Candidatus Dehalogenimonas loeffleri</name>
    <dbReference type="NCBI Taxonomy" id="3127115"/>
    <lineage>
        <taxon>Bacteria</taxon>
        <taxon>Bacillati</taxon>
        <taxon>Chloroflexota</taxon>
        <taxon>Dehalococcoidia</taxon>
        <taxon>Dehalococcoidales</taxon>
        <taxon>Dehalococcoidaceae</taxon>
        <taxon>Dehalogenimonas</taxon>
    </lineage>
</organism>
<sequence length="177" mass="19401">MALRVLHFHPDPVLRQKAKKVPVVDQSIKKLVDDMIETMQANSGCGLAAPQVGVSLRCIVIGMPEEVPFAIINPEIVKRVGEREVEEGCLSVPGLSAEVTRSVSVIVKGVDCKGKPIRVRGRELLGQALEHEIDHLNGMLFIDRVESPSKLHKKEIPAEVDDLETMTETIGKDPQAN</sequence>
<keyword evidence="4" id="KW-1185">Reference proteome</keyword>
<evidence type="ECO:0000256" key="2">
    <source>
        <dbReference type="HAMAP-Rule" id="MF_00163"/>
    </source>
</evidence>
<dbReference type="RefSeq" id="WP_338737459.1">
    <property type="nucleotide sequence ID" value="NZ_CP146612.1"/>
</dbReference>
<protein>
    <recommendedName>
        <fullName evidence="2">Peptide deformylase</fullName>
        <shortName evidence="2">PDF</shortName>
        <ecNumber evidence="2">3.5.1.88</ecNumber>
    </recommendedName>
    <alternativeName>
        <fullName evidence="2">Polypeptide deformylase</fullName>
    </alternativeName>
</protein>
<dbReference type="InterPro" id="IPR023635">
    <property type="entry name" value="Peptide_deformylase"/>
</dbReference>
<dbReference type="CDD" id="cd00487">
    <property type="entry name" value="Pep_deformylase"/>
    <property type="match status" value="1"/>
</dbReference>
<dbReference type="EMBL" id="CP146612">
    <property type="protein sequence ID" value="WWX25319.1"/>
    <property type="molecule type" value="Genomic_DNA"/>
</dbReference>
<dbReference type="GO" id="GO:0042586">
    <property type="term" value="F:peptide deformylase activity"/>
    <property type="evidence" value="ECO:0007669"/>
    <property type="project" value="UniProtKB-EC"/>
</dbReference>
<feature type="binding site" evidence="2">
    <location>
        <position position="135"/>
    </location>
    <ligand>
        <name>Fe cation</name>
        <dbReference type="ChEBI" id="CHEBI:24875"/>
    </ligand>
</feature>
<dbReference type="PRINTS" id="PR01576">
    <property type="entry name" value="PDEFORMYLASE"/>
</dbReference>
<dbReference type="HAMAP" id="MF_00163">
    <property type="entry name" value="Pep_deformylase"/>
    <property type="match status" value="1"/>
</dbReference>
<keyword evidence="2 3" id="KW-0378">Hydrolase</keyword>
<keyword evidence="2" id="KW-0408">Iron</keyword>
<name>A0ABZ2J7U4_9CHLR</name>
<dbReference type="Pfam" id="PF01327">
    <property type="entry name" value="Pep_deformylase"/>
    <property type="match status" value="1"/>
</dbReference>
<comment type="similarity">
    <text evidence="1 2">Belongs to the polypeptide deformylase family.</text>
</comment>
<evidence type="ECO:0000256" key="1">
    <source>
        <dbReference type="ARBA" id="ARBA00010759"/>
    </source>
</evidence>
<feature type="active site" evidence="2">
    <location>
        <position position="132"/>
    </location>
</feature>
<dbReference type="Proteomes" id="UP001375370">
    <property type="component" value="Chromosome"/>
</dbReference>
<comment type="cofactor">
    <cofactor evidence="2">
        <name>Fe(2+)</name>
        <dbReference type="ChEBI" id="CHEBI:29033"/>
    </cofactor>
    <text evidence="2">Binds 1 Fe(2+) ion.</text>
</comment>
<reference evidence="3 4" key="1">
    <citation type="submission" date="2024-03" db="EMBL/GenBank/DDBJ databases">
        <title>A Dehalogenimonas Isolated from Estuarine Sediments Dihaloeliminates Chlorinated Alkanes.</title>
        <authorList>
            <person name="Yang Y."/>
            <person name="Wang H."/>
        </authorList>
    </citation>
    <scope>NUCLEOTIDE SEQUENCE [LARGE SCALE GENOMIC DNA]</scope>
    <source>
        <strain evidence="3 4">W</strain>
    </source>
</reference>
<comment type="function">
    <text evidence="2">Removes the formyl group from the N-terminal Met of newly synthesized proteins. Requires at least a dipeptide for an efficient rate of reaction. N-terminal L-methionine is a prerequisite for activity but the enzyme has broad specificity at other positions.</text>
</comment>
<proteinExistence type="inferred from homology"/>
<dbReference type="Gene3D" id="3.90.45.10">
    <property type="entry name" value="Peptide deformylase"/>
    <property type="match status" value="1"/>
</dbReference>
<feature type="binding site" evidence="2">
    <location>
        <position position="131"/>
    </location>
    <ligand>
        <name>Fe cation</name>
        <dbReference type="ChEBI" id="CHEBI:24875"/>
    </ligand>
</feature>
<gene>
    <name evidence="2 3" type="primary">def</name>
    <name evidence="3" type="ORF">V8247_08720</name>
</gene>
<dbReference type="EC" id="3.5.1.88" evidence="2"/>
<evidence type="ECO:0000313" key="4">
    <source>
        <dbReference type="Proteomes" id="UP001375370"/>
    </source>
</evidence>
<dbReference type="InterPro" id="IPR036821">
    <property type="entry name" value="Peptide_deformylase_sf"/>
</dbReference>
<accession>A0ABZ2J7U4</accession>
<evidence type="ECO:0000313" key="3">
    <source>
        <dbReference type="EMBL" id="WWX25319.1"/>
    </source>
</evidence>
<comment type="catalytic activity">
    <reaction evidence="2">
        <text>N-terminal N-formyl-L-methionyl-[peptide] + H2O = N-terminal L-methionyl-[peptide] + formate</text>
        <dbReference type="Rhea" id="RHEA:24420"/>
        <dbReference type="Rhea" id="RHEA-COMP:10639"/>
        <dbReference type="Rhea" id="RHEA-COMP:10640"/>
        <dbReference type="ChEBI" id="CHEBI:15377"/>
        <dbReference type="ChEBI" id="CHEBI:15740"/>
        <dbReference type="ChEBI" id="CHEBI:49298"/>
        <dbReference type="ChEBI" id="CHEBI:64731"/>
        <dbReference type="EC" id="3.5.1.88"/>
    </reaction>
</comment>
<keyword evidence="2" id="KW-0648">Protein biosynthesis</keyword>
<dbReference type="NCBIfam" id="TIGR00079">
    <property type="entry name" value="pept_deformyl"/>
    <property type="match status" value="1"/>
</dbReference>
<dbReference type="NCBIfam" id="NF001159">
    <property type="entry name" value="PRK00150.1-3"/>
    <property type="match status" value="1"/>
</dbReference>